<comment type="caution">
    <text evidence="1">The sequence shown here is derived from an EMBL/GenBank/DDBJ whole genome shotgun (WGS) entry which is preliminary data.</text>
</comment>
<reference evidence="1" key="1">
    <citation type="submission" date="2019-08" db="EMBL/GenBank/DDBJ databases">
        <authorList>
            <person name="Kucharzyk K."/>
            <person name="Murdoch R.W."/>
            <person name="Higgins S."/>
            <person name="Loffler F."/>
        </authorList>
    </citation>
    <scope>NUCLEOTIDE SEQUENCE</scope>
</reference>
<dbReference type="EMBL" id="VSSQ01095180">
    <property type="protein sequence ID" value="MPN39394.1"/>
    <property type="molecule type" value="Genomic_DNA"/>
</dbReference>
<accession>A0A645HTB5</accession>
<proteinExistence type="predicted"/>
<dbReference type="AlphaFoldDB" id="A0A645HTB5"/>
<evidence type="ECO:0000313" key="1">
    <source>
        <dbReference type="EMBL" id="MPN39394.1"/>
    </source>
</evidence>
<sequence>MRLNQGIPVTFATTAISYFSAAKDVPDNMHAETRVALSNASLNFIVVPFVGGRTCHGVKLTTNGRGNES</sequence>
<gene>
    <name evidence="1" type="ORF">SDC9_186922</name>
</gene>
<organism evidence="1">
    <name type="scientific">bioreactor metagenome</name>
    <dbReference type="NCBI Taxonomy" id="1076179"/>
    <lineage>
        <taxon>unclassified sequences</taxon>
        <taxon>metagenomes</taxon>
        <taxon>ecological metagenomes</taxon>
    </lineage>
</organism>
<name>A0A645HTB5_9ZZZZ</name>
<protein>
    <submittedName>
        <fullName evidence="1">Uncharacterized protein</fullName>
    </submittedName>
</protein>